<dbReference type="Pfam" id="PF01328">
    <property type="entry name" value="Peroxidase_2"/>
    <property type="match status" value="1"/>
</dbReference>
<keyword evidence="3" id="KW-0349">Heme</keyword>
<dbReference type="Gene3D" id="1.10.489.10">
    <property type="entry name" value="Chloroperoxidase-like"/>
    <property type="match status" value="1"/>
</dbReference>
<dbReference type="PROSITE" id="PS51405">
    <property type="entry name" value="HEME_HALOPEROXIDASE"/>
    <property type="match status" value="1"/>
</dbReference>
<dbReference type="PANTHER" id="PTHR33577">
    <property type="entry name" value="STERIGMATOCYSTIN BIOSYNTHESIS PEROXIDASE STCC-RELATED"/>
    <property type="match status" value="1"/>
</dbReference>
<proteinExistence type="inferred from homology"/>
<feature type="chain" id="PRO_5040344168" evidence="8">
    <location>
        <begin position="17"/>
        <end position="439"/>
    </location>
</feature>
<dbReference type="OrthoDB" id="407298at2759"/>
<dbReference type="PANTHER" id="PTHR33577:SF1">
    <property type="entry name" value="HEME HALOPEROXIDASE FAMILY PROFILE DOMAIN-CONTAINING PROTEIN"/>
    <property type="match status" value="1"/>
</dbReference>
<dbReference type="InterPro" id="IPR036851">
    <property type="entry name" value="Chloroperoxidase-like_sf"/>
</dbReference>
<evidence type="ECO:0000256" key="4">
    <source>
        <dbReference type="ARBA" id="ARBA00022723"/>
    </source>
</evidence>
<comment type="similarity">
    <text evidence="7">Belongs to the chloroperoxidase family.</text>
</comment>
<evidence type="ECO:0000256" key="1">
    <source>
        <dbReference type="ARBA" id="ARBA00001970"/>
    </source>
</evidence>
<protein>
    <submittedName>
        <fullName evidence="10">Cloroperoxidase</fullName>
    </submittedName>
</protein>
<dbReference type="Proteomes" id="UP000800235">
    <property type="component" value="Unassembled WGS sequence"/>
</dbReference>
<evidence type="ECO:0000256" key="3">
    <source>
        <dbReference type="ARBA" id="ARBA00022617"/>
    </source>
</evidence>
<keyword evidence="4" id="KW-0479">Metal-binding</keyword>
<dbReference type="AlphaFoldDB" id="A0A9P4U1J8"/>
<dbReference type="InterPro" id="IPR000028">
    <property type="entry name" value="Chloroperoxidase"/>
</dbReference>
<comment type="caution">
    <text evidence="10">The sequence shown here is derived from an EMBL/GenBank/DDBJ whole genome shotgun (WGS) entry which is preliminary data.</text>
</comment>
<dbReference type="EMBL" id="MU007018">
    <property type="protein sequence ID" value="KAF2433910.1"/>
    <property type="molecule type" value="Genomic_DNA"/>
</dbReference>
<reference evidence="10" key="1">
    <citation type="journal article" date="2020" name="Stud. Mycol.">
        <title>101 Dothideomycetes genomes: a test case for predicting lifestyles and emergence of pathogens.</title>
        <authorList>
            <person name="Haridas S."/>
            <person name="Albert R."/>
            <person name="Binder M."/>
            <person name="Bloem J."/>
            <person name="Labutti K."/>
            <person name="Salamov A."/>
            <person name="Andreopoulos B."/>
            <person name="Baker S."/>
            <person name="Barry K."/>
            <person name="Bills G."/>
            <person name="Bluhm B."/>
            <person name="Cannon C."/>
            <person name="Castanera R."/>
            <person name="Culley D."/>
            <person name="Daum C."/>
            <person name="Ezra D."/>
            <person name="Gonzalez J."/>
            <person name="Henrissat B."/>
            <person name="Kuo A."/>
            <person name="Liang C."/>
            <person name="Lipzen A."/>
            <person name="Lutzoni F."/>
            <person name="Magnuson J."/>
            <person name="Mondo S."/>
            <person name="Nolan M."/>
            <person name="Ohm R."/>
            <person name="Pangilinan J."/>
            <person name="Park H.-J."/>
            <person name="Ramirez L."/>
            <person name="Alfaro M."/>
            <person name="Sun H."/>
            <person name="Tritt A."/>
            <person name="Yoshinaga Y."/>
            <person name="Zwiers L.-H."/>
            <person name="Turgeon B."/>
            <person name="Goodwin S."/>
            <person name="Spatafora J."/>
            <person name="Crous P."/>
            <person name="Grigoriev I."/>
        </authorList>
    </citation>
    <scope>NUCLEOTIDE SEQUENCE</scope>
    <source>
        <strain evidence="10">CBS 130266</strain>
    </source>
</reference>
<keyword evidence="5" id="KW-0560">Oxidoreductase</keyword>
<evidence type="ECO:0000313" key="10">
    <source>
        <dbReference type="EMBL" id="KAF2433910.1"/>
    </source>
</evidence>
<sequence length="439" mass="47223">MKFSLLPLALLPGALAFPAICPEGLKELKRRGVSEAAIPRLLHKRAEEAKLGKRATFSAAAQKVDVTGPHKFVPPNFAAGDQRGPCPGLNALANHNYLPHSGVADMATIIEATNKVYGMSLDLGGFLAVYGTVFDGNPLSLNPGYSIGGPSTASQNILGGLGLLGQPNGLTGSHNKYESDASPTRGDLYLTGNNFAVQLPQFQQYYSALKAVQGKSSDEQYQGLLQFRIDRFQHSVKNNAYFFYSPFSGVLVSPAGFSFPKAMMANHSAEYPDGTLSLNVFSSFFGVSGQEGKFIYKEGNERIPDNWYRRPIGDDYSIPSFLVDVLDHGAQYPPFLDVAANVNGPNTLAPVDLSDLTGGVFRTGGLLEGNNLECFVLQSIMAAQPDILGSFFLDVKSATRPLTNNIQTQLAGLACPQLNKYDTTLFQKYPGYQRSGGAV</sequence>
<evidence type="ECO:0000256" key="6">
    <source>
        <dbReference type="ARBA" id="ARBA00023004"/>
    </source>
</evidence>
<keyword evidence="2" id="KW-0575">Peroxidase</keyword>
<feature type="signal peptide" evidence="8">
    <location>
        <begin position="1"/>
        <end position="16"/>
    </location>
</feature>
<gene>
    <name evidence="10" type="ORF">EJ08DRAFT_686039</name>
</gene>
<keyword evidence="8" id="KW-0732">Signal</keyword>
<organism evidence="10 11">
    <name type="scientific">Tothia fuscella</name>
    <dbReference type="NCBI Taxonomy" id="1048955"/>
    <lineage>
        <taxon>Eukaryota</taxon>
        <taxon>Fungi</taxon>
        <taxon>Dikarya</taxon>
        <taxon>Ascomycota</taxon>
        <taxon>Pezizomycotina</taxon>
        <taxon>Dothideomycetes</taxon>
        <taxon>Pleosporomycetidae</taxon>
        <taxon>Venturiales</taxon>
        <taxon>Cylindrosympodiaceae</taxon>
        <taxon>Tothia</taxon>
    </lineage>
</organism>
<feature type="domain" description="Heme haloperoxidase family profile" evidence="9">
    <location>
        <begin position="68"/>
        <end position="327"/>
    </location>
</feature>
<keyword evidence="6" id="KW-0408">Iron</keyword>
<evidence type="ECO:0000256" key="2">
    <source>
        <dbReference type="ARBA" id="ARBA00022559"/>
    </source>
</evidence>
<dbReference type="SUPFAM" id="SSF47571">
    <property type="entry name" value="Cloroperoxidase"/>
    <property type="match status" value="1"/>
</dbReference>
<name>A0A9P4U1J8_9PEZI</name>
<evidence type="ECO:0000256" key="5">
    <source>
        <dbReference type="ARBA" id="ARBA00023002"/>
    </source>
</evidence>
<comment type="cofactor">
    <cofactor evidence="1">
        <name>heme b</name>
        <dbReference type="ChEBI" id="CHEBI:60344"/>
    </cofactor>
</comment>
<dbReference type="GO" id="GO:0004601">
    <property type="term" value="F:peroxidase activity"/>
    <property type="evidence" value="ECO:0007669"/>
    <property type="project" value="UniProtKB-KW"/>
</dbReference>
<evidence type="ECO:0000313" key="11">
    <source>
        <dbReference type="Proteomes" id="UP000800235"/>
    </source>
</evidence>
<evidence type="ECO:0000259" key="9">
    <source>
        <dbReference type="PROSITE" id="PS51405"/>
    </source>
</evidence>
<keyword evidence="11" id="KW-1185">Reference proteome</keyword>
<evidence type="ECO:0000256" key="8">
    <source>
        <dbReference type="SAM" id="SignalP"/>
    </source>
</evidence>
<evidence type="ECO:0000256" key="7">
    <source>
        <dbReference type="ARBA" id="ARBA00025795"/>
    </source>
</evidence>
<accession>A0A9P4U1J8</accession>
<dbReference type="GO" id="GO:0046872">
    <property type="term" value="F:metal ion binding"/>
    <property type="evidence" value="ECO:0007669"/>
    <property type="project" value="UniProtKB-KW"/>
</dbReference>